<dbReference type="AlphaFoldDB" id="A0A517YYQ9"/>
<sequence>MLYYRLNMEPVIATMKSTDPAPALTRGLKIIHILANDGMCTLGQLAETTGWPKSSVLRLLRSLEMGGYVEREEGGRRYRGLVKLQTVNGDVAALKRLAAGAMQKLCKAAGHTVELHHFRHGRVSLIERIEPLDTEVTVRMRIGYEREVEEIDALMQVVAAHELGIHFLNNQQSWVWADGKQVEISKEKAAGLIEQADINGYGIDSGYNYGGVMRIAVPIYRLDQSLIAVLAIAQVCHPTMRNLDQAMIRSLKRIGNQLSDKVSQTM</sequence>
<reference evidence="6 7" key="1">
    <citation type="submission" date="2019-02" db="EMBL/GenBank/DDBJ databases">
        <title>Deep-cultivation of Planctomycetes and their phenomic and genomic characterization uncovers novel biology.</title>
        <authorList>
            <person name="Wiegand S."/>
            <person name="Jogler M."/>
            <person name="Boedeker C."/>
            <person name="Pinto D."/>
            <person name="Vollmers J."/>
            <person name="Rivas-Marin E."/>
            <person name="Kohn T."/>
            <person name="Peeters S.H."/>
            <person name="Heuer A."/>
            <person name="Rast P."/>
            <person name="Oberbeckmann S."/>
            <person name="Bunk B."/>
            <person name="Jeske O."/>
            <person name="Meyerdierks A."/>
            <person name="Storesund J.E."/>
            <person name="Kallscheuer N."/>
            <person name="Luecker S."/>
            <person name="Lage O.M."/>
            <person name="Pohl T."/>
            <person name="Merkel B.J."/>
            <person name="Hornburger P."/>
            <person name="Mueller R.-W."/>
            <person name="Bruemmer F."/>
            <person name="Labrenz M."/>
            <person name="Spormann A.M."/>
            <person name="Op den Camp H."/>
            <person name="Overmann J."/>
            <person name="Amann R."/>
            <person name="Jetten M.S.M."/>
            <person name="Mascher T."/>
            <person name="Medema M.H."/>
            <person name="Devos D.P."/>
            <person name="Kaster A.-K."/>
            <person name="Ovreas L."/>
            <person name="Rohde M."/>
            <person name="Galperin M.Y."/>
            <person name="Jogler C."/>
        </authorList>
    </citation>
    <scope>NUCLEOTIDE SEQUENCE [LARGE SCALE GENOMIC DNA]</scope>
    <source>
        <strain evidence="6 7">KS4</strain>
    </source>
</reference>
<protein>
    <submittedName>
        <fullName evidence="6">HTH-type transcriptional regulator YiaJ</fullName>
    </submittedName>
</protein>
<dbReference type="InterPro" id="IPR036388">
    <property type="entry name" value="WH-like_DNA-bd_sf"/>
</dbReference>
<dbReference type="SUPFAM" id="SSF46785">
    <property type="entry name" value="Winged helix' DNA-binding domain"/>
    <property type="match status" value="1"/>
</dbReference>
<dbReference type="GO" id="GO:0045892">
    <property type="term" value="P:negative regulation of DNA-templated transcription"/>
    <property type="evidence" value="ECO:0007669"/>
    <property type="project" value="TreeGrafter"/>
</dbReference>
<dbReference type="GO" id="GO:0003700">
    <property type="term" value="F:DNA-binding transcription factor activity"/>
    <property type="evidence" value="ECO:0007669"/>
    <property type="project" value="TreeGrafter"/>
</dbReference>
<dbReference type="PROSITE" id="PS51078">
    <property type="entry name" value="ICLR_ED"/>
    <property type="match status" value="1"/>
</dbReference>
<dbReference type="PANTHER" id="PTHR30136:SF35">
    <property type="entry name" value="HTH-TYPE TRANSCRIPTIONAL REGULATOR RV1719"/>
    <property type="match status" value="1"/>
</dbReference>
<keyword evidence="2" id="KW-0238">DNA-binding</keyword>
<dbReference type="PANTHER" id="PTHR30136">
    <property type="entry name" value="HELIX-TURN-HELIX TRANSCRIPTIONAL REGULATOR, ICLR FAMILY"/>
    <property type="match status" value="1"/>
</dbReference>
<dbReference type="Pfam" id="PF09339">
    <property type="entry name" value="HTH_IclR"/>
    <property type="match status" value="1"/>
</dbReference>
<dbReference type="GO" id="GO:0003677">
    <property type="term" value="F:DNA binding"/>
    <property type="evidence" value="ECO:0007669"/>
    <property type="project" value="UniProtKB-KW"/>
</dbReference>
<evidence type="ECO:0000256" key="2">
    <source>
        <dbReference type="ARBA" id="ARBA00023125"/>
    </source>
</evidence>
<evidence type="ECO:0000259" key="4">
    <source>
        <dbReference type="PROSITE" id="PS51077"/>
    </source>
</evidence>
<evidence type="ECO:0000256" key="1">
    <source>
        <dbReference type="ARBA" id="ARBA00023015"/>
    </source>
</evidence>
<feature type="domain" description="IclR-ED" evidence="5">
    <location>
        <begin position="80"/>
        <end position="266"/>
    </location>
</feature>
<dbReference type="InterPro" id="IPR005471">
    <property type="entry name" value="Tscrpt_reg_IclR_N"/>
</dbReference>
<keyword evidence="1" id="KW-0805">Transcription regulation</keyword>
<accession>A0A517YYQ9</accession>
<dbReference type="InterPro" id="IPR029016">
    <property type="entry name" value="GAF-like_dom_sf"/>
</dbReference>
<dbReference type="Pfam" id="PF01614">
    <property type="entry name" value="IclR_C"/>
    <property type="match status" value="1"/>
</dbReference>
<evidence type="ECO:0000313" key="7">
    <source>
        <dbReference type="Proteomes" id="UP000317369"/>
    </source>
</evidence>
<evidence type="ECO:0000259" key="5">
    <source>
        <dbReference type="PROSITE" id="PS51078"/>
    </source>
</evidence>
<dbReference type="InterPro" id="IPR036390">
    <property type="entry name" value="WH_DNA-bd_sf"/>
</dbReference>
<dbReference type="EMBL" id="CP036425">
    <property type="protein sequence ID" value="QDU35347.1"/>
    <property type="molecule type" value="Genomic_DNA"/>
</dbReference>
<dbReference type="PROSITE" id="PS51077">
    <property type="entry name" value="HTH_ICLR"/>
    <property type="match status" value="1"/>
</dbReference>
<dbReference type="SUPFAM" id="SSF55781">
    <property type="entry name" value="GAF domain-like"/>
    <property type="match status" value="1"/>
</dbReference>
<feature type="domain" description="HTH iclR-type" evidence="4">
    <location>
        <begin position="21"/>
        <end position="82"/>
    </location>
</feature>
<keyword evidence="7" id="KW-1185">Reference proteome</keyword>
<dbReference type="Gene3D" id="3.30.450.40">
    <property type="match status" value="1"/>
</dbReference>
<dbReference type="Proteomes" id="UP000317369">
    <property type="component" value="Chromosome"/>
</dbReference>
<dbReference type="InterPro" id="IPR011991">
    <property type="entry name" value="ArsR-like_HTH"/>
</dbReference>
<evidence type="ECO:0000313" key="6">
    <source>
        <dbReference type="EMBL" id="QDU35347.1"/>
    </source>
</evidence>
<evidence type="ECO:0000256" key="3">
    <source>
        <dbReference type="ARBA" id="ARBA00023163"/>
    </source>
</evidence>
<gene>
    <name evidence="6" type="primary">yiaJ</name>
    <name evidence="6" type="ORF">KS4_34280</name>
</gene>
<dbReference type="SMART" id="SM00346">
    <property type="entry name" value="HTH_ICLR"/>
    <property type="match status" value="1"/>
</dbReference>
<name>A0A517YYQ9_9BACT</name>
<dbReference type="CDD" id="cd00090">
    <property type="entry name" value="HTH_ARSR"/>
    <property type="match status" value="1"/>
</dbReference>
<keyword evidence="3" id="KW-0804">Transcription</keyword>
<organism evidence="6 7">
    <name type="scientific">Poriferisphaera corsica</name>
    <dbReference type="NCBI Taxonomy" id="2528020"/>
    <lineage>
        <taxon>Bacteria</taxon>
        <taxon>Pseudomonadati</taxon>
        <taxon>Planctomycetota</taxon>
        <taxon>Phycisphaerae</taxon>
        <taxon>Phycisphaerales</taxon>
        <taxon>Phycisphaeraceae</taxon>
        <taxon>Poriferisphaera</taxon>
    </lineage>
</organism>
<dbReference type="KEGG" id="pcor:KS4_34280"/>
<dbReference type="InterPro" id="IPR050707">
    <property type="entry name" value="HTH_MetabolicPath_Reg"/>
</dbReference>
<proteinExistence type="predicted"/>
<dbReference type="InterPro" id="IPR014757">
    <property type="entry name" value="Tscrpt_reg_IclR_C"/>
</dbReference>
<dbReference type="Gene3D" id="1.10.10.10">
    <property type="entry name" value="Winged helix-like DNA-binding domain superfamily/Winged helix DNA-binding domain"/>
    <property type="match status" value="1"/>
</dbReference>